<dbReference type="SUPFAM" id="SSF50998">
    <property type="entry name" value="Quinoprotein alcohol dehydrogenase-like"/>
    <property type="match status" value="1"/>
</dbReference>
<protein>
    <recommendedName>
        <fullName evidence="2">Pyrrolo-quinoline quinone</fullName>
    </recommendedName>
</protein>
<evidence type="ECO:0008006" key="2">
    <source>
        <dbReference type="Google" id="ProtNLM"/>
    </source>
</evidence>
<dbReference type="InterPro" id="IPR011047">
    <property type="entry name" value="Quinoprotein_ADH-like_sf"/>
</dbReference>
<comment type="caution">
    <text evidence="1">The sequence shown here is derived from an EMBL/GenBank/DDBJ whole genome shotgun (WGS) entry which is preliminary data.</text>
</comment>
<gene>
    <name evidence="1" type="ORF">S01H1_29161</name>
</gene>
<dbReference type="EMBL" id="BARS01017864">
    <property type="protein sequence ID" value="GAF88138.1"/>
    <property type="molecule type" value="Genomic_DNA"/>
</dbReference>
<reference evidence="1" key="1">
    <citation type="journal article" date="2014" name="Front. Microbiol.">
        <title>High frequency of phylogenetically diverse reductive dehalogenase-homologous genes in deep subseafloor sedimentary metagenomes.</title>
        <authorList>
            <person name="Kawai M."/>
            <person name="Futagami T."/>
            <person name="Toyoda A."/>
            <person name="Takaki Y."/>
            <person name="Nishi S."/>
            <person name="Hori S."/>
            <person name="Arai W."/>
            <person name="Tsubouchi T."/>
            <person name="Morono Y."/>
            <person name="Uchiyama I."/>
            <person name="Ito T."/>
            <person name="Fujiyama A."/>
            <person name="Inagaki F."/>
            <person name="Takami H."/>
        </authorList>
    </citation>
    <scope>NUCLEOTIDE SEQUENCE</scope>
    <source>
        <strain evidence="1">Expedition CK06-06</strain>
    </source>
</reference>
<sequence length="156" mass="17000">VDQKNTYAVQAFPRRNLQSPLFTPAKKGYLLFADDNDNEPVLPDYTRGSPKGIGFTRKNPPLWHQWIPLRVRAMVAADNVLFIAGPPDVLEPGDPMASFDGRKGGELWAVSKHTGENISKDQLDSPPVFDGMSAAAGGLYVSTIDGKVICYGSKQP</sequence>
<dbReference type="AlphaFoldDB" id="X0T3S2"/>
<proteinExistence type="predicted"/>
<accession>X0T3S2</accession>
<evidence type="ECO:0000313" key="1">
    <source>
        <dbReference type="EMBL" id="GAF88138.1"/>
    </source>
</evidence>
<organism evidence="1">
    <name type="scientific">marine sediment metagenome</name>
    <dbReference type="NCBI Taxonomy" id="412755"/>
    <lineage>
        <taxon>unclassified sequences</taxon>
        <taxon>metagenomes</taxon>
        <taxon>ecological metagenomes</taxon>
    </lineage>
</organism>
<name>X0T3S2_9ZZZZ</name>
<feature type="non-terminal residue" evidence="1">
    <location>
        <position position="1"/>
    </location>
</feature>